<reference evidence="3" key="1">
    <citation type="thesis" date="2020" institute="ProQuest LLC" country="789 East Eisenhower Parkway, Ann Arbor, MI, USA">
        <title>Comparative Genomics and Chromosome Evolution.</title>
        <authorList>
            <person name="Mudd A.B."/>
        </authorList>
    </citation>
    <scope>NUCLEOTIDE SEQUENCE</scope>
    <source>
        <strain evidence="3">237g6f4</strain>
        <tissue evidence="3">Blood</tissue>
    </source>
</reference>
<dbReference type="Gene3D" id="1.10.1580.10">
    <property type="match status" value="1"/>
</dbReference>
<evidence type="ECO:0000256" key="1">
    <source>
        <dbReference type="ARBA" id="ARBA00022741"/>
    </source>
</evidence>
<protein>
    <submittedName>
        <fullName evidence="3">Uncharacterized protein</fullName>
    </submittedName>
</protein>
<dbReference type="GO" id="GO:0005525">
    <property type="term" value="F:GTP binding"/>
    <property type="evidence" value="ECO:0007669"/>
    <property type="project" value="UniProtKB-KW"/>
</dbReference>
<gene>
    <name evidence="3" type="ORF">GDO81_020400</name>
</gene>
<dbReference type="GO" id="GO:0005739">
    <property type="term" value="C:mitochondrion"/>
    <property type="evidence" value="ECO:0007669"/>
    <property type="project" value="TreeGrafter"/>
</dbReference>
<evidence type="ECO:0000313" key="4">
    <source>
        <dbReference type="Proteomes" id="UP000824782"/>
    </source>
</evidence>
<sequence>YVEQYELEGPCSNIETLLKKIAHRLGKTQRVKAITGVGDVTITVPNYSAAAYDFIRSFRKGDLGKVTLD</sequence>
<comment type="caution">
    <text evidence="3">The sequence shown here is derived from an EMBL/GenBank/DDBJ whole genome shotgun (WGS) entry which is preliminary data.</text>
</comment>
<dbReference type="GO" id="GO:0032543">
    <property type="term" value="P:mitochondrial translation"/>
    <property type="evidence" value="ECO:0007669"/>
    <property type="project" value="TreeGrafter"/>
</dbReference>
<name>A0AAV6YXT7_ENGPU</name>
<evidence type="ECO:0000313" key="3">
    <source>
        <dbReference type="EMBL" id="KAG8539760.1"/>
    </source>
</evidence>
<keyword evidence="1" id="KW-0547">Nucleotide-binding</keyword>
<dbReference type="PANTHER" id="PTHR45782:SF4">
    <property type="entry name" value="MITOCHONDRIAL RIBOSOME-ASSOCIATED GTPASE 1"/>
    <property type="match status" value="1"/>
</dbReference>
<dbReference type="EMBL" id="WNYA01013122">
    <property type="protein sequence ID" value="KAG8539760.1"/>
    <property type="molecule type" value="Genomic_DNA"/>
</dbReference>
<keyword evidence="2" id="KW-0342">GTP-binding</keyword>
<accession>A0AAV6YXT7</accession>
<dbReference type="GO" id="GO:0003924">
    <property type="term" value="F:GTPase activity"/>
    <property type="evidence" value="ECO:0007669"/>
    <property type="project" value="TreeGrafter"/>
</dbReference>
<dbReference type="InterPro" id="IPR023179">
    <property type="entry name" value="GTP-bd_ortho_bundle_sf"/>
</dbReference>
<organism evidence="3 4">
    <name type="scientific">Engystomops pustulosus</name>
    <name type="common">Tungara frog</name>
    <name type="synonym">Physalaemus pustulosus</name>
    <dbReference type="NCBI Taxonomy" id="76066"/>
    <lineage>
        <taxon>Eukaryota</taxon>
        <taxon>Metazoa</taxon>
        <taxon>Chordata</taxon>
        <taxon>Craniata</taxon>
        <taxon>Vertebrata</taxon>
        <taxon>Euteleostomi</taxon>
        <taxon>Amphibia</taxon>
        <taxon>Batrachia</taxon>
        <taxon>Anura</taxon>
        <taxon>Neobatrachia</taxon>
        <taxon>Hyloidea</taxon>
        <taxon>Leptodactylidae</taxon>
        <taxon>Leiuperinae</taxon>
        <taxon>Engystomops</taxon>
    </lineage>
</organism>
<proteinExistence type="predicted"/>
<evidence type="ECO:0000256" key="2">
    <source>
        <dbReference type="ARBA" id="ARBA00023134"/>
    </source>
</evidence>
<dbReference type="Proteomes" id="UP000824782">
    <property type="component" value="Unassembled WGS sequence"/>
</dbReference>
<keyword evidence="4" id="KW-1185">Reference proteome</keyword>
<dbReference type="PANTHER" id="PTHR45782">
    <property type="entry name" value="MITOCHONDRIAL RIBOSOME-ASSOCIATED GTPASE 1"/>
    <property type="match status" value="1"/>
</dbReference>
<feature type="non-terminal residue" evidence="3">
    <location>
        <position position="1"/>
    </location>
</feature>
<dbReference type="AlphaFoldDB" id="A0AAV6YXT7"/>